<protein>
    <submittedName>
        <fullName evidence="2">Protein phosphatase 2C domain-containing protein</fullName>
    </submittedName>
</protein>
<name>A0AAQ2TD19_MYCSY</name>
<dbReference type="PANTHER" id="PTHR47992">
    <property type="entry name" value="PROTEIN PHOSPHATASE"/>
    <property type="match status" value="1"/>
</dbReference>
<dbReference type="CDD" id="cd00143">
    <property type="entry name" value="PP2Cc"/>
    <property type="match status" value="1"/>
</dbReference>
<evidence type="ECO:0000259" key="1">
    <source>
        <dbReference type="PROSITE" id="PS51746"/>
    </source>
</evidence>
<dbReference type="PROSITE" id="PS51746">
    <property type="entry name" value="PPM_2"/>
    <property type="match status" value="1"/>
</dbReference>
<dbReference type="EMBL" id="CP107525">
    <property type="protein sequence ID" value="UZW64604.1"/>
    <property type="molecule type" value="Genomic_DNA"/>
</dbReference>
<proteinExistence type="predicted"/>
<dbReference type="InterPro" id="IPR015655">
    <property type="entry name" value="PP2C"/>
</dbReference>
<dbReference type="InterPro" id="IPR001932">
    <property type="entry name" value="PPM-type_phosphatase-like_dom"/>
</dbReference>
<evidence type="ECO:0000313" key="3">
    <source>
        <dbReference type="Proteomes" id="UP001164481"/>
    </source>
</evidence>
<evidence type="ECO:0000313" key="2">
    <source>
        <dbReference type="EMBL" id="UZW64604.1"/>
    </source>
</evidence>
<dbReference type="GO" id="GO:0004722">
    <property type="term" value="F:protein serine/threonine phosphatase activity"/>
    <property type="evidence" value="ECO:0007669"/>
    <property type="project" value="InterPro"/>
</dbReference>
<sequence>MISLKSISITGAYRKKNDDRVSHFENNDFLVALVCDGMGGHLHGDIAAEETAKIFINQFSKNFSYISFQETSLWLKNVVNLVKKRFKDLIKSDFSKERMGTTLTGVLILKKIQKIIVFHIGDSRCYFYTKEKKLVQITQDHSYENKLLSAGISLEEAKSNPKGRLLTSVLSLKNKITFNIYDLDQIDYAKVDKIILTSDGAHEFISSEEFKAELKSSSSEKIANSLVEIAQKNDSTDNISCIVINLGE</sequence>
<gene>
    <name evidence="2" type="ORF">OIE46_00730</name>
</gene>
<dbReference type="SUPFAM" id="SSF81606">
    <property type="entry name" value="PP2C-like"/>
    <property type="match status" value="1"/>
</dbReference>
<reference evidence="2" key="2">
    <citation type="submission" date="2022-11" db="EMBL/GenBank/DDBJ databases">
        <title>complete genomes of mycoplasma synoviae ZX313 strain and SD2 strain.</title>
        <authorList>
            <person name="Zhong Q."/>
        </authorList>
    </citation>
    <scope>NUCLEOTIDE SEQUENCE</scope>
    <source>
        <strain evidence="2">SD2</strain>
    </source>
</reference>
<feature type="domain" description="PPM-type phosphatase" evidence="1">
    <location>
        <begin position="1"/>
        <end position="246"/>
    </location>
</feature>
<dbReference type="SMART" id="SM00332">
    <property type="entry name" value="PP2Cc"/>
    <property type="match status" value="1"/>
</dbReference>
<accession>A0AAQ2TD19</accession>
<reference evidence="2" key="1">
    <citation type="submission" date="2022-10" db="EMBL/GenBank/DDBJ databases">
        <authorList>
            <person name="Wei X."/>
        </authorList>
    </citation>
    <scope>NUCLEOTIDE SEQUENCE</scope>
    <source>
        <strain evidence="2">SD2</strain>
    </source>
</reference>
<organism evidence="2 3">
    <name type="scientific">Mycoplasmopsis synoviae</name>
    <name type="common">Mycoplasma synoviae</name>
    <dbReference type="NCBI Taxonomy" id="2109"/>
    <lineage>
        <taxon>Bacteria</taxon>
        <taxon>Bacillati</taxon>
        <taxon>Mycoplasmatota</taxon>
        <taxon>Mycoplasmoidales</taxon>
        <taxon>Metamycoplasmataceae</taxon>
        <taxon>Mycoplasmopsis</taxon>
    </lineage>
</organism>
<dbReference type="RefSeq" id="WP_109536963.1">
    <property type="nucleotide sequence ID" value="NZ_CP012624.1"/>
</dbReference>
<dbReference type="AlphaFoldDB" id="A0AAQ2TD19"/>
<dbReference type="InterPro" id="IPR036457">
    <property type="entry name" value="PPM-type-like_dom_sf"/>
</dbReference>
<dbReference type="Pfam" id="PF13672">
    <property type="entry name" value="PP2C_2"/>
    <property type="match status" value="1"/>
</dbReference>
<dbReference type="SMART" id="SM00331">
    <property type="entry name" value="PP2C_SIG"/>
    <property type="match status" value="1"/>
</dbReference>
<dbReference type="Gene3D" id="3.60.40.10">
    <property type="entry name" value="PPM-type phosphatase domain"/>
    <property type="match status" value="1"/>
</dbReference>
<dbReference type="Proteomes" id="UP001164481">
    <property type="component" value="Chromosome"/>
</dbReference>